<dbReference type="Proteomes" id="UP001172101">
    <property type="component" value="Unassembled WGS sequence"/>
</dbReference>
<accession>A0AA40BFA7</accession>
<proteinExistence type="predicted"/>
<evidence type="ECO:0000313" key="2">
    <source>
        <dbReference type="EMBL" id="KAK0733202.1"/>
    </source>
</evidence>
<protein>
    <submittedName>
        <fullName evidence="2">Uncharacterized protein</fullName>
    </submittedName>
</protein>
<dbReference type="GeneID" id="85325711"/>
<keyword evidence="3" id="KW-1185">Reference proteome</keyword>
<dbReference type="AlphaFoldDB" id="A0AA40BFA7"/>
<evidence type="ECO:0000313" key="3">
    <source>
        <dbReference type="Proteomes" id="UP001172101"/>
    </source>
</evidence>
<evidence type="ECO:0000256" key="1">
    <source>
        <dbReference type="SAM" id="MobiDB-lite"/>
    </source>
</evidence>
<feature type="region of interest" description="Disordered" evidence="1">
    <location>
        <begin position="42"/>
        <end position="72"/>
    </location>
</feature>
<dbReference type="EMBL" id="JAUIRO010000001">
    <property type="protein sequence ID" value="KAK0733202.1"/>
    <property type="molecule type" value="Genomic_DNA"/>
</dbReference>
<gene>
    <name evidence="2" type="ORF">B0T26DRAFT_7198</name>
</gene>
<dbReference type="RefSeq" id="XP_060302079.1">
    <property type="nucleotide sequence ID" value="XM_060442441.1"/>
</dbReference>
<name>A0AA40BFA7_9PEZI</name>
<organism evidence="2 3">
    <name type="scientific">Lasiosphaeria miniovina</name>
    <dbReference type="NCBI Taxonomy" id="1954250"/>
    <lineage>
        <taxon>Eukaryota</taxon>
        <taxon>Fungi</taxon>
        <taxon>Dikarya</taxon>
        <taxon>Ascomycota</taxon>
        <taxon>Pezizomycotina</taxon>
        <taxon>Sordariomycetes</taxon>
        <taxon>Sordariomycetidae</taxon>
        <taxon>Sordariales</taxon>
        <taxon>Lasiosphaeriaceae</taxon>
        <taxon>Lasiosphaeria</taxon>
    </lineage>
</organism>
<comment type="caution">
    <text evidence="2">The sequence shown here is derived from an EMBL/GenBank/DDBJ whole genome shotgun (WGS) entry which is preliminary data.</text>
</comment>
<sequence length="120" mass="12529">MLHSASNIMSAVRTVTALRATRTALAPARIALLPLTRSVTYDKGNAPDLATKNDSLGGPNGSEPPGPQKNPYNWYAILPKAGSGLNPLGSALTWVLQVGGRSSNRSRGHHGDVDSDQEGA</sequence>
<feature type="region of interest" description="Disordered" evidence="1">
    <location>
        <begin position="100"/>
        <end position="120"/>
    </location>
</feature>
<reference evidence="2" key="1">
    <citation type="submission" date="2023-06" db="EMBL/GenBank/DDBJ databases">
        <title>Genome-scale phylogeny and comparative genomics of the fungal order Sordariales.</title>
        <authorList>
            <consortium name="Lawrence Berkeley National Laboratory"/>
            <person name="Hensen N."/>
            <person name="Bonometti L."/>
            <person name="Westerberg I."/>
            <person name="Brannstrom I.O."/>
            <person name="Guillou S."/>
            <person name="Cros-Aarteil S."/>
            <person name="Calhoun S."/>
            <person name="Haridas S."/>
            <person name="Kuo A."/>
            <person name="Mondo S."/>
            <person name="Pangilinan J."/>
            <person name="Riley R."/>
            <person name="LaButti K."/>
            <person name="Andreopoulos B."/>
            <person name="Lipzen A."/>
            <person name="Chen C."/>
            <person name="Yanf M."/>
            <person name="Daum C."/>
            <person name="Ng V."/>
            <person name="Clum A."/>
            <person name="Steindorff A."/>
            <person name="Ohm R."/>
            <person name="Martin F."/>
            <person name="Silar P."/>
            <person name="Natvig D."/>
            <person name="Lalanne C."/>
            <person name="Gautier V."/>
            <person name="Ament-velasquez S.L."/>
            <person name="Kruys A."/>
            <person name="Hutchinson M.I."/>
            <person name="Powell A.J."/>
            <person name="Barry K."/>
            <person name="Miller A.N."/>
            <person name="Grigoriev I.V."/>
            <person name="Debuchy R."/>
            <person name="Gladieux P."/>
            <person name="Thoren M.H."/>
            <person name="Johannesson H."/>
        </authorList>
    </citation>
    <scope>NUCLEOTIDE SEQUENCE</scope>
    <source>
        <strain evidence="2">SMH2392-1A</strain>
    </source>
</reference>